<organism evidence="6">
    <name type="scientific">Arracacha virus 1</name>
    <dbReference type="NCBI Taxonomy" id="2201042"/>
    <lineage>
        <taxon>Viruses</taxon>
        <taxon>Riboviria</taxon>
        <taxon>Orthornavirae</taxon>
        <taxon>Kitrinoviricota</taxon>
        <taxon>Alsuviricetes</taxon>
        <taxon>Martellivirales</taxon>
        <taxon>Closteroviridae</taxon>
        <taxon>Closterovirus</taxon>
        <taxon>Closterovirus arracaciae</taxon>
    </lineage>
</organism>
<evidence type="ECO:0000256" key="4">
    <source>
        <dbReference type="ARBA" id="ARBA00022953"/>
    </source>
</evidence>
<dbReference type="InterPro" id="IPR047308">
    <property type="entry name" value="Closteroviridae_RdRp"/>
</dbReference>
<evidence type="ECO:0000313" key="7">
    <source>
        <dbReference type="Proteomes" id="UP000290049"/>
    </source>
</evidence>
<sequence>MKFSNPEPTTSLSRTVLVWIRVALMANSAFSVVRSQAIPKRKPSLQENLLSYESRNYNFITTERFSHPNMFGEAMAYNTLERCFDLSKVDLIRNDIIALNESAMAIWLNKRTPSQIKALLKDLETPYELSREIIRYKLMVKRDAKVKLDTSCLSKHPPAQNIMFHRKLVNSIYSPCFDEFKNRVISALNDNIVFFTEMTNRQMAQIAENKLGTNGDYFIGEVDFSKFDKSQDAFIKAYERTLYKFFGFNDELLDIWMEGETHSEARTLDGQLKFTVKNQRKSGASNTWIGNTIVTMGILAMYYDIRNLESLFVSGDDSLMFSRKPIANVADDICLDLGFETKFMTPSVTYFCSKFFVFCDHKVYFVPDPYKLLVKLGQAREEVDDADLFEVFTSFKDLTKDYDDQRMIDKLTELVHEKYNFISGNTTPALCLIHCLRSNFKSFKKLYTKSSGWKIFYGRLSKYFKSKMNVTKERFQTPFGEAWFLSTELGE</sequence>
<dbReference type="CDD" id="cd23253">
    <property type="entry name" value="Closteroviridae_RdRp"/>
    <property type="match status" value="1"/>
</dbReference>
<evidence type="ECO:0000256" key="2">
    <source>
        <dbReference type="ARBA" id="ARBA00022679"/>
    </source>
</evidence>
<evidence type="ECO:0000313" key="6">
    <source>
        <dbReference type="EMBL" id="AWK68093.1"/>
    </source>
</evidence>
<name>A0A2U8JH94_9CLOS</name>
<keyword evidence="2" id="KW-0808">Transferase</keyword>
<feature type="domain" description="RdRp catalytic" evidence="5">
    <location>
        <begin position="217"/>
        <end position="330"/>
    </location>
</feature>
<dbReference type="PROSITE" id="PS50507">
    <property type="entry name" value="RDRP_SSRNA_POS"/>
    <property type="match status" value="1"/>
</dbReference>
<evidence type="ECO:0000259" key="5">
    <source>
        <dbReference type="PROSITE" id="PS50507"/>
    </source>
</evidence>
<dbReference type="GeneID" id="41702155"/>
<proteinExistence type="predicted"/>
<dbReference type="SUPFAM" id="SSF56672">
    <property type="entry name" value="DNA/RNA polymerases"/>
    <property type="match status" value="1"/>
</dbReference>
<keyword evidence="7" id="KW-1185">Reference proteome</keyword>
<reference evidence="6" key="1">
    <citation type="journal article" date="2018" name="Arch. Virol.">
        <title>High-throughput sequencing reveals a novel closterovirus in arracacha (Arracacia xanthorrhiza).</title>
        <authorList>
            <person name="Orilio A.F."/>
            <person name="Blawid R."/>
            <person name="Costa G.A."/>
            <person name="Gomes S.S."/>
            <person name="Nagata T."/>
            <person name="Madeira N.R."/>
            <person name="Inoue-Nagata A.K."/>
            <person name="Resende R.O."/>
        </authorList>
    </citation>
    <scope>NUCLEOTIDE SEQUENCE [LARGE SCALE GENOMIC DNA]</scope>
    <source>
        <strain evidence="6">MS#6</strain>
    </source>
</reference>
<dbReference type="Pfam" id="PF00978">
    <property type="entry name" value="RdRP_2"/>
    <property type="match status" value="1"/>
</dbReference>
<dbReference type="GO" id="GO:0003968">
    <property type="term" value="F:RNA-directed RNA polymerase activity"/>
    <property type="evidence" value="ECO:0007669"/>
    <property type="project" value="UniProtKB-KW"/>
</dbReference>
<dbReference type="EMBL" id="MG919988">
    <property type="protein sequence ID" value="AWK68093.1"/>
    <property type="molecule type" value="Genomic_RNA"/>
</dbReference>
<keyword evidence="1 6" id="KW-0696">RNA-directed RNA polymerase</keyword>
<dbReference type="GO" id="GO:0003723">
    <property type="term" value="F:RNA binding"/>
    <property type="evidence" value="ECO:0007669"/>
    <property type="project" value="InterPro"/>
</dbReference>
<dbReference type="GO" id="GO:0006351">
    <property type="term" value="P:DNA-templated transcription"/>
    <property type="evidence" value="ECO:0007669"/>
    <property type="project" value="InterPro"/>
</dbReference>
<dbReference type="GO" id="GO:0039694">
    <property type="term" value="P:viral RNA genome replication"/>
    <property type="evidence" value="ECO:0007669"/>
    <property type="project" value="InterPro"/>
</dbReference>
<keyword evidence="4" id="KW-0693">Viral RNA replication</keyword>
<dbReference type="Proteomes" id="UP000290049">
    <property type="component" value="Segment"/>
</dbReference>
<dbReference type="InterPro" id="IPR001788">
    <property type="entry name" value="RNA-dep_RNA_pol_alsuvir"/>
</dbReference>
<dbReference type="InterPro" id="IPR007094">
    <property type="entry name" value="RNA-dir_pol_PSvirus"/>
</dbReference>
<evidence type="ECO:0000256" key="1">
    <source>
        <dbReference type="ARBA" id="ARBA00022484"/>
    </source>
</evidence>
<protein>
    <submittedName>
        <fullName evidence="6">RNA-dependent RNA polymerase</fullName>
    </submittedName>
</protein>
<dbReference type="InterPro" id="IPR043502">
    <property type="entry name" value="DNA/RNA_pol_sf"/>
</dbReference>
<accession>A0A2U8JH94</accession>
<dbReference type="RefSeq" id="YP_009551994.1">
    <property type="nucleotide sequence ID" value="NC_040570.1"/>
</dbReference>
<dbReference type="KEGG" id="vg:41702155"/>
<evidence type="ECO:0000256" key="3">
    <source>
        <dbReference type="ARBA" id="ARBA00022695"/>
    </source>
</evidence>
<keyword evidence="3" id="KW-0548">Nucleotidyltransferase</keyword>